<reference evidence="2" key="1">
    <citation type="submission" date="2016-06" db="EMBL/GenBank/DDBJ databases">
        <title>Parallel loss of symbiosis genes in relatives of nitrogen-fixing non-legume Parasponia.</title>
        <authorList>
            <person name="Van Velzen R."/>
            <person name="Holmer R."/>
            <person name="Bu F."/>
            <person name="Rutten L."/>
            <person name="Van Zeijl A."/>
            <person name="Liu W."/>
            <person name="Santuari L."/>
            <person name="Cao Q."/>
            <person name="Sharma T."/>
            <person name="Shen D."/>
            <person name="Roswanjaya Y."/>
            <person name="Wardhani T."/>
            <person name="Kalhor M.S."/>
            <person name="Jansen J."/>
            <person name="Van den Hoogen J."/>
            <person name="Gungor B."/>
            <person name="Hartog M."/>
            <person name="Hontelez J."/>
            <person name="Verver J."/>
            <person name="Yang W.-C."/>
            <person name="Schijlen E."/>
            <person name="Repin R."/>
            <person name="Schilthuizen M."/>
            <person name="Schranz E."/>
            <person name="Heidstra R."/>
            <person name="Miyata K."/>
            <person name="Fedorova E."/>
            <person name="Kohlen W."/>
            <person name="Bisseling T."/>
            <person name="Smit S."/>
            <person name="Geurts R."/>
        </authorList>
    </citation>
    <scope>NUCLEOTIDE SEQUENCE [LARGE SCALE GENOMIC DNA]</scope>
    <source>
        <strain evidence="2">cv. WU1-14</strain>
    </source>
</reference>
<gene>
    <name evidence="1" type="ORF">PanWU01x14_237390</name>
</gene>
<sequence length="98" mass="10839">MVATPDTVEVGAFKCGCDERKKGVTCGKSRDMVTSLEARVFRLESNFGTLCERVDDLDGRYDGLEIEDMEIHSGIKDALGGLEADLRHEIESHALYSE</sequence>
<evidence type="ECO:0000313" key="2">
    <source>
        <dbReference type="Proteomes" id="UP000237105"/>
    </source>
</evidence>
<name>A0A2P5BI30_PARAD</name>
<dbReference type="AlphaFoldDB" id="A0A2P5BI30"/>
<proteinExistence type="predicted"/>
<accession>A0A2P5BI30</accession>
<feature type="non-terminal residue" evidence="1">
    <location>
        <position position="98"/>
    </location>
</feature>
<dbReference type="EMBL" id="JXTB01000277">
    <property type="protein sequence ID" value="PON48450.1"/>
    <property type="molecule type" value="Genomic_DNA"/>
</dbReference>
<keyword evidence="2" id="KW-1185">Reference proteome</keyword>
<comment type="caution">
    <text evidence="1">The sequence shown here is derived from an EMBL/GenBank/DDBJ whole genome shotgun (WGS) entry which is preliminary data.</text>
</comment>
<organism evidence="1 2">
    <name type="scientific">Parasponia andersonii</name>
    <name type="common">Sponia andersonii</name>
    <dbReference type="NCBI Taxonomy" id="3476"/>
    <lineage>
        <taxon>Eukaryota</taxon>
        <taxon>Viridiplantae</taxon>
        <taxon>Streptophyta</taxon>
        <taxon>Embryophyta</taxon>
        <taxon>Tracheophyta</taxon>
        <taxon>Spermatophyta</taxon>
        <taxon>Magnoliopsida</taxon>
        <taxon>eudicotyledons</taxon>
        <taxon>Gunneridae</taxon>
        <taxon>Pentapetalae</taxon>
        <taxon>rosids</taxon>
        <taxon>fabids</taxon>
        <taxon>Rosales</taxon>
        <taxon>Cannabaceae</taxon>
        <taxon>Parasponia</taxon>
    </lineage>
</organism>
<evidence type="ECO:0000313" key="1">
    <source>
        <dbReference type="EMBL" id="PON48450.1"/>
    </source>
</evidence>
<dbReference type="Proteomes" id="UP000237105">
    <property type="component" value="Unassembled WGS sequence"/>
</dbReference>
<dbReference type="OrthoDB" id="1750119at2759"/>
<protein>
    <submittedName>
        <fullName evidence="1">Uncharacterized protein</fullName>
    </submittedName>
</protein>